<gene>
    <name evidence="1" type="ORF">AKJ09_06401</name>
</gene>
<dbReference type="InterPro" id="IPR042095">
    <property type="entry name" value="SUMF_sf"/>
</dbReference>
<accession>A0A0K1Q1Z1</accession>
<dbReference type="KEGG" id="llu:AKJ09_06401"/>
<evidence type="ECO:0000313" key="2">
    <source>
        <dbReference type="Proteomes" id="UP000064967"/>
    </source>
</evidence>
<dbReference type="EMBL" id="CP012333">
    <property type="protein sequence ID" value="AKU99737.1"/>
    <property type="molecule type" value="Genomic_DNA"/>
</dbReference>
<dbReference type="Proteomes" id="UP000064967">
    <property type="component" value="Chromosome"/>
</dbReference>
<proteinExistence type="predicted"/>
<name>A0A0K1Q1Z1_9BACT</name>
<organism evidence="1 2">
    <name type="scientific">Labilithrix luteola</name>
    <dbReference type="NCBI Taxonomy" id="1391654"/>
    <lineage>
        <taxon>Bacteria</taxon>
        <taxon>Pseudomonadati</taxon>
        <taxon>Myxococcota</taxon>
        <taxon>Polyangia</taxon>
        <taxon>Polyangiales</taxon>
        <taxon>Labilitrichaceae</taxon>
        <taxon>Labilithrix</taxon>
    </lineage>
</organism>
<sequence>MWGDEAPACDEAIAGRAVGVLHGDGSCVKDPNGAFLPLSAETLASTRDVLDVDGSSVYGLASNLAEWTRDGLTPPTAACQGSGSGILRDPECPSDVSDSVIIHGGAFSMPPAETAASIRAAVHRTATRVDVGFRCTRPNIPL</sequence>
<keyword evidence="2" id="KW-1185">Reference proteome</keyword>
<dbReference type="InterPro" id="IPR016187">
    <property type="entry name" value="CTDL_fold"/>
</dbReference>
<dbReference type="SUPFAM" id="SSF56436">
    <property type="entry name" value="C-type lectin-like"/>
    <property type="match status" value="1"/>
</dbReference>
<evidence type="ECO:0000313" key="1">
    <source>
        <dbReference type="EMBL" id="AKU99737.1"/>
    </source>
</evidence>
<reference evidence="1 2" key="1">
    <citation type="submission" date="2015-08" db="EMBL/GenBank/DDBJ databases">
        <authorList>
            <person name="Babu N.S."/>
            <person name="Beckwith C.J."/>
            <person name="Beseler K.G."/>
            <person name="Brison A."/>
            <person name="Carone J.V."/>
            <person name="Caskin T.P."/>
            <person name="Diamond M."/>
            <person name="Durham M.E."/>
            <person name="Foxe J.M."/>
            <person name="Go M."/>
            <person name="Henderson B.A."/>
            <person name="Jones I.B."/>
            <person name="McGettigan J.A."/>
            <person name="Micheletti S.J."/>
            <person name="Nasrallah M.E."/>
            <person name="Ortiz D."/>
            <person name="Piller C.R."/>
            <person name="Privatt S.R."/>
            <person name="Schneider S.L."/>
            <person name="Sharp S."/>
            <person name="Smith T.C."/>
            <person name="Stanton J.D."/>
            <person name="Ullery H.E."/>
            <person name="Wilson R.J."/>
            <person name="Serrano M.G."/>
            <person name="Buck G."/>
            <person name="Lee V."/>
            <person name="Wang Y."/>
            <person name="Carvalho R."/>
            <person name="Voegtly L."/>
            <person name="Shi R."/>
            <person name="Duckworth R."/>
            <person name="Johnson A."/>
            <person name="Loviza R."/>
            <person name="Walstead R."/>
            <person name="Shah Z."/>
            <person name="Kiflezghi M."/>
            <person name="Wade K."/>
            <person name="Ball S.L."/>
            <person name="Bradley K.W."/>
            <person name="Asai D.J."/>
            <person name="Bowman C.A."/>
            <person name="Russell D.A."/>
            <person name="Pope W.H."/>
            <person name="Jacobs-Sera D."/>
            <person name="Hendrix R.W."/>
            <person name="Hatfull G.F."/>
        </authorList>
    </citation>
    <scope>NUCLEOTIDE SEQUENCE [LARGE SCALE GENOMIC DNA]</scope>
    <source>
        <strain evidence="1 2">DSM 27648</strain>
    </source>
</reference>
<protein>
    <submittedName>
        <fullName evidence="1">Uncharacterized protein</fullName>
    </submittedName>
</protein>
<dbReference type="Gene3D" id="3.90.1580.10">
    <property type="entry name" value="paralog of FGE (formylglycine-generating enzyme)"/>
    <property type="match status" value="1"/>
</dbReference>
<dbReference type="AlphaFoldDB" id="A0A0K1Q1Z1"/>